<dbReference type="CDD" id="cd00158">
    <property type="entry name" value="RHOD"/>
    <property type="match status" value="1"/>
</dbReference>
<dbReference type="PROSITE" id="PS50206">
    <property type="entry name" value="RHODANESE_3"/>
    <property type="match status" value="1"/>
</dbReference>
<dbReference type="RefSeq" id="WP_014641835.1">
    <property type="nucleotide sequence ID" value="NC_017668.1"/>
</dbReference>
<name>I0JIG0_HALH3</name>
<evidence type="ECO:0000313" key="2">
    <source>
        <dbReference type="EMBL" id="CCG43928.1"/>
    </source>
</evidence>
<dbReference type="KEGG" id="hhd:HBHAL_1559"/>
<protein>
    <submittedName>
        <fullName evidence="2">Rhodanese domain protein</fullName>
    </submittedName>
</protein>
<dbReference type="PANTHER" id="PTHR43031:SF17">
    <property type="entry name" value="SULFURTRANSFERASE YTWF-RELATED"/>
    <property type="match status" value="1"/>
</dbReference>
<dbReference type="PANTHER" id="PTHR43031">
    <property type="entry name" value="FAD-DEPENDENT OXIDOREDUCTASE"/>
    <property type="match status" value="1"/>
</dbReference>
<dbReference type="Proteomes" id="UP000007397">
    <property type="component" value="Chromosome"/>
</dbReference>
<gene>
    <name evidence="2" type="primary">ytwF</name>
    <name evidence="2" type="ordered locus">HBHAL_1559</name>
</gene>
<dbReference type="STRING" id="866895.HBHAL_1559"/>
<accession>I0JIG0</accession>
<keyword evidence="3" id="KW-1185">Reference proteome</keyword>
<dbReference type="InterPro" id="IPR036873">
    <property type="entry name" value="Rhodanese-like_dom_sf"/>
</dbReference>
<feature type="domain" description="Rhodanese" evidence="1">
    <location>
        <begin position="15"/>
        <end position="98"/>
    </location>
</feature>
<dbReference type="InterPro" id="IPR001763">
    <property type="entry name" value="Rhodanese-like_dom"/>
</dbReference>
<organism evidence="2 3">
    <name type="scientific">Halobacillus halophilus (strain ATCC 35676 / DSM 2266 / JCM 20832 / KCTC 3685 / LMG 17431 / NBRC 102448 / NCIMB 2269)</name>
    <name type="common">Sporosarcina halophila</name>
    <dbReference type="NCBI Taxonomy" id="866895"/>
    <lineage>
        <taxon>Bacteria</taxon>
        <taxon>Bacillati</taxon>
        <taxon>Bacillota</taxon>
        <taxon>Bacilli</taxon>
        <taxon>Bacillales</taxon>
        <taxon>Bacillaceae</taxon>
        <taxon>Halobacillus</taxon>
    </lineage>
</organism>
<dbReference type="EMBL" id="HE717023">
    <property type="protein sequence ID" value="CCG43928.1"/>
    <property type="molecule type" value="Genomic_DNA"/>
</dbReference>
<dbReference type="Pfam" id="PF00581">
    <property type="entry name" value="Rhodanese"/>
    <property type="match status" value="1"/>
</dbReference>
<dbReference type="HOGENOM" id="CLU_089574_13_3_9"/>
<sequence length="98" mass="11103">MAKTIQPEQVESKRKENHIQVLDVRTNEEVAEGKIPEALHIPLDEIEERVGELDPNKEYITVCRSGRRSDMAADIMNDRGLNALNMEGGMKAWTGEVR</sequence>
<dbReference type="SUPFAM" id="SSF52821">
    <property type="entry name" value="Rhodanese/Cell cycle control phosphatase"/>
    <property type="match status" value="1"/>
</dbReference>
<evidence type="ECO:0000313" key="3">
    <source>
        <dbReference type="Proteomes" id="UP000007397"/>
    </source>
</evidence>
<reference evidence="2 3" key="1">
    <citation type="journal article" date="2013" name="Environ. Microbiol.">
        <title>Chloride and organic osmolytes: a hybrid strategy to cope with elevated salinities by the moderately halophilic, chloride-dependent bacterium Halobacillus halophilus.</title>
        <authorList>
            <person name="Saum S.H."/>
            <person name="Pfeiffer F."/>
            <person name="Palm P."/>
            <person name="Rampp M."/>
            <person name="Schuster S.C."/>
            <person name="Muller V."/>
            <person name="Oesterhelt D."/>
        </authorList>
    </citation>
    <scope>NUCLEOTIDE SEQUENCE [LARGE SCALE GENOMIC DNA]</scope>
    <source>
        <strain evidence="3">ATCC 35676 / DSM 2266 / JCM 20832 / KCTC 3685 / LMG 17431 / NBRC 102448 / NCIMB 2269</strain>
    </source>
</reference>
<dbReference type="eggNOG" id="COG0607">
    <property type="taxonomic scope" value="Bacteria"/>
</dbReference>
<dbReference type="AlphaFoldDB" id="I0JIG0"/>
<dbReference type="SMART" id="SM00450">
    <property type="entry name" value="RHOD"/>
    <property type="match status" value="1"/>
</dbReference>
<proteinExistence type="predicted"/>
<dbReference type="Gene3D" id="3.40.250.10">
    <property type="entry name" value="Rhodanese-like domain"/>
    <property type="match status" value="1"/>
</dbReference>
<evidence type="ECO:0000259" key="1">
    <source>
        <dbReference type="PROSITE" id="PS50206"/>
    </source>
</evidence>
<dbReference type="InterPro" id="IPR050229">
    <property type="entry name" value="GlpE_sulfurtransferase"/>
</dbReference>
<dbReference type="PATRIC" id="fig|866895.3.peg.556"/>